<name>A0ABV2KPQ6_9HYPH</name>
<keyword evidence="1" id="KW-0805">Transcription regulation</keyword>
<dbReference type="CDD" id="cd01392">
    <property type="entry name" value="HTH_LacI"/>
    <property type="match status" value="1"/>
</dbReference>
<dbReference type="InterPro" id="IPR028082">
    <property type="entry name" value="Peripla_BP_I"/>
</dbReference>
<dbReference type="InterPro" id="IPR046335">
    <property type="entry name" value="LacI/GalR-like_sensor"/>
</dbReference>
<evidence type="ECO:0000313" key="6">
    <source>
        <dbReference type="EMBL" id="MET3662822.1"/>
    </source>
</evidence>
<proteinExistence type="predicted"/>
<dbReference type="SUPFAM" id="SSF53822">
    <property type="entry name" value="Periplasmic binding protein-like I"/>
    <property type="match status" value="1"/>
</dbReference>
<feature type="domain" description="HTH lacI-type" evidence="5">
    <location>
        <begin position="22"/>
        <end position="76"/>
    </location>
</feature>
<dbReference type="RefSeq" id="WP_354152662.1">
    <property type="nucleotide sequence ID" value="NZ_JBEPMN010000015.1"/>
</dbReference>
<keyword evidence="2 6" id="KW-0238">DNA-binding</keyword>
<reference evidence="6 7" key="1">
    <citation type="submission" date="2024-06" db="EMBL/GenBank/DDBJ databases">
        <title>Genomic Encyclopedia of Type Strains, Phase IV (KMG-IV): sequencing the most valuable type-strain genomes for metagenomic binning, comparative biology and taxonomic classification.</title>
        <authorList>
            <person name="Goeker M."/>
        </authorList>
    </citation>
    <scope>NUCLEOTIDE SEQUENCE [LARGE SCALE GENOMIC DNA]</scope>
    <source>
        <strain evidence="6 7">DSM 19730</strain>
    </source>
</reference>
<accession>A0ABV2KPQ6</accession>
<evidence type="ECO:0000259" key="5">
    <source>
        <dbReference type="PROSITE" id="PS50932"/>
    </source>
</evidence>
<comment type="caution">
    <text evidence="6">The sequence shown here is derived from an EMBL/GenBank/DDBJ whole genome shotgun (WGS) entry which is preliminary data.</text>
</comment>
<evidence type="ECO:0000256" key="4">
    <source>
        <dbReference type="SAM" id="MobiDB-lite"/>
    </source>
</evidence>
<dbReference type="InterPro" id="IPR000843">
    <property type="entry name" value="HTH_LacI"/>
</dbReference>
<sequence length="352" mass="37896">MEEVNELGVSAGPGSRKGRSRVTVKDLARDLGMSVSTVSRAFYAEAVVAPATRELVLKRARELGYRPNPMAQSLKTNRTQIAGMVVSDITNPFYPEVMSRLAAGLHEIGMNVMLISAPQAGEIDDAVKLLLSYQPDLVIILAATLSSEAMRECRTAGSPCIFFNRLSSDPDSFGVSCDNAKGGGKAADFLIKRNHKRLAYISAYADASTNMERRDGFLKRVVERGLTRPVVIEAGSFSYEAGYEAAGAFGELEERPDGVFCANDIVALGFIDGVRNRLGLDVPGDISVVGFDDIAMAGWPSHGLTTVGQPVDEMVSATVELAATLAADPREKPIVTRLAPRAIVERTTTRRR</sequence>
<keyword evidence="7" id="KW-1185">Reference proteome</keyword>
<dbReference type="Pfam" id="PF13377">
    <property type="entry name" value="Peripla_BP_3"/>
    <property type="match status" value="1"/>
</dbReference>
<dbReference type="Pfam" id="PF00356">
    <property type="entry name" value="LacI"/>
    <property type="match status" value="1"/>
</dbReference>
<dbReference type="CDD" id="cd06278">
    <property type="entry name" value="PBP1_LacI-like"/>
    <property type="match status" value="1"/>
</dbReference>
<evidence type="ECO:0000313" key="7">
    <source>
        <dbReference type="Proteomes" id="UP001549143"/>
    </source>
</evidence>
<dbReference type="SMART" id="SM00354">
    <property type="entry name" value="HTH_LACI"/>
    <property type="match status" value="1"/>
</dbReference>
<dbReference type="PROSITE" id="PS50932">
    <property type="entry name" value="HTH_LACI_2"/>
    <property type="match status" value="1"/>
</dbReference>
<dbReference type="InterPro" id="IPR010982">
    <property type="entry name" value="Lambda_DNA-bd_dom_sf"/>
</dbReference>
<feature type="region of interest" description="Disordered" evidence="4">
    <location>
        <begin position="1"/>
        <end position="21"/>
    </location>
</feature>
<dbReference type="EMBL" id="JBEPMN010000015">
    <property type="protein sequence ID" value="MET3662822.1"/>
    <property type="molecule type" value="Genomic_DNA"/>
</dbReference>
<dbReference type="GO" id="GO:0003677">
    <property type="term" value="F:DNA binding"/>
    <property type="evidence" value="ECO:0007669"/>
    <property type="project" value="UniProtKB-KW"/>
</dbReference>
<dbReference type="SUPFAM" id="SSF47413">
    <property type="entry name" value="lambda repressor-like DNA-binding domains"/>
    <property type="match status" value="1"/>
</dbReference>
<dbReference type="Gene3D" id="1.10.260.40">
    <property type="entry name" value="lambda repressor-like DNA-binding domains"/>
    <property type="match status" value="1"/>
</dbReference>
<gene>
    <name evidence="6" type="ORF">ABID44_003173</name>
</gene>
<protein>
    <submittedName>
        <fullName evidence="6">DNA-binding LacI/PurR family transcriptional regulator</fullName>
    </submittedName>
</protein>
<evidence type="ECO:0000256" key="1">
    <source>
        <dbReference type="ARBA" id="ARBA00023015"/>
    </source>
</evidence>
<keyword evidence="3" id="KW-0804">Transcription</keyword>
<dbReference type="Gene3D" id="3.40.50.2300">
    <property type="match status" value="2"/>
</dbReference>
<evidence type="ECO:0000256" key="3">
    <source>
        <dbReference type="ARBA" id="ARBA00023163"/>
    </source>
</evidence>
<dbReference type="Proteomes" id="UP001549143">
    <property type="component" value="Unassembled WGS sequence"/>
</dbReference>
<organism evidence="6 7">
    <name type="scientific">Aquamicrobium ahrensii</name>
    <dbReference type="NCBI Taxonomy" id="469551"/>
    <lineage>
        <taxon>Bacteria</taxon>
        <taxon>Pseudomonadati</taxon>
        <taxon>Pseudomonadota</taxon>
        <taxon>Alphaproteobacteria</taxon>
        <taxon>Hyphomicrobiales</taxon>
        <taxon>Phyllobacteriaceae</taxon>
        <taxon>Aquamicrobium</taxon>
    </lineage>
</organism>
<dbReference type="PANTHER" id="PTHR30146:SF109">
    <property type="entry name" value="HTH-TYPE TRANSCRIPTIONAL REGULATOR GALS"/>
    <property type="match status" value="1"/>
</dbReference>
<dbReference type="PANTHER" id="PTHR30146">
    <property type="entry name" value="LACI-RELATED TRANSCRIPTIONAL REPRESSOR"/>
    <property type="match status" value="1"/>
</dbReference>
<evidence type="ECO:0000256" key="2">
    <source>
        <dbReference type="ARBA" id="ARBA00023125"/>
    </source>
</evidence>